<protein>
    <submittedName>
        <fullName evidence="2">Uncharacterized protein</fullName>
    </submittedName>
</protein>
<organism evidence="2 3">
    <name type="scientific">Fodinibacter luteus</name>
    <dbReference type="NCBI Taxonomy" id="552064"/>
    <lineage>
        <taxon>Bacteria</taxon>
        <taxon>Bacillati</taxon>
        <taxon>Actinomycetota</taxon>
        <taxon>Actinomycetes</taxon>
        <taxon>Micrococcales</taxon>
        <taxon>Intrasporangiaceae</taxon>
        <taxon>Fodinibacter (ex Wang et al. 2009)</taxon>
    </lineage>
</organism>
<keyword evidence="3" id="KW-1185">Reference proteome</keyword>
<gene>
    <name evidence="2" type="ORF">GCM10023168_22210</name>
</gene>
<reference evidence="3" key="1">
    <citation type="journal article" date="2019" name="Int. J. Syst. Evol. Microbiol.">
        <title>The Global Catalogue of Microorganisms (GCM) 10K type strain sequencing project: providing services to taxonomists for standard genome sequencing and annotation.</title>
        <authorList>
            <consortium name="The Broad Institute Genomics Platform"/>
            <consortium name="The Broad Institute Genome Sequencing Center for Infectious Disease"/>
            <person name="Wu L."/>
            <person name="Ma J."/>
        </authorList>
    </citation>
    <scope>NUCLEOTIDE SEQUENCE [LARGE SCALE GENOMIC DNA]</scope>
    <source>
        <strain evidence="3">JCM 17809</strain>
    </source>
</reference>
<evidence type="ECO:0000313" key="2">
    <source>
        <dbReference type="EMBL" id="GAA4406830.1"/>
    </source>
</evidence>
<comment type="caution">
    <text evidence="2">The sequence shown here is derived from an EMBL/GenBank/DDBJ whole genome shotgun (WGS) entry which is preliminary data.</text>
</comment>
<evidence type="ECO:0000256" key="1">
    <source>
        <dbReference type="SAM" id="MobiDB-lite"/>
    </source>
</evidence>
<feature type="region of interest" description="Disordered" evidence="1">
    <location>
        <begin position="1"/>
        <end position="40"/>
    </location>
</feature>
<feature type="compositionally biased region" description="Low complexity" evidence="1">
    <location>
        <begin position="28"/>
        <end position="39"/>
    </location>
</feature>
<evidence type="ECO:0000313" key="3">
    <source>
        <dbReference type="Proteomes" id="UP001500945"/>
    </source>
</evidence>
<proteinExistence type="predicted"/>
<accession>A0ABP8KGW8</accession>
<name>A0ABP8KGW8_9MICO</name>
<dbReference type="EMBL" id="BAABGM010000014">
    <property type="protein sequence ID" value="GAA4406830.1"/>
    <property type="molecule type" value="Genomic_DNA"/>
</dbReference>
<sequence length="111" mass="11370">MFSVITPAPVAASGSNKMGARKIPPVAPSVSVSSHSSASGMSMTTLATTPSYRATFSGPIIRSAARSFSMYSSLAADSPSPAWLSADSRNVRSCLSVKGRLTTPASRTLSS</sequence>
<dbReference type="Proteomes" id="UP001500945">
    <property type="component" value="Unassembled WGS sequence"/>
</dbReference>